<dbReference type="OrthoDB" id="9793058at2"/>
<evidence type="ECO:0000313" key="2">
    <source>
        <dbReference type="Proteomes" id="UP000389128"/>
    </source>
</evidence>
<gene>
    <name evidence="1" type="ORF">ETQ85_22225</name>
</gene>
<evidence type="ECO:0000313" key="1">
    <source>
        <dbReference type="EMBL" id="TYC52708.1"/>
    </source>
</evidence>
<comment type="caution">
    <text evidence="1">The sequence shown here is derived from an EMBL/GenBank/DDBJ whole genome shotgun (WGS) entry which is preliminary data.</text>
</comment>
<sequence>MTAHWGVEDPAAVEGSTEAMQRAFSQVFMLLHRRISLFASLPIAKLEGMALKRELDQIGHELGTGA</sequence>
<proteinExistence type="predicted"/>
<keyword evidence="2" id="KW-1185">Reference proteome</keyword>
<reference evidence="1 2" key="1">
    <citation type="submission" date="2019-01" db="EMBL/GenBank/DDBJ databases">
        <title>Zoogloea oleivorans genome sequencing and assembly.</title>
        <authorList>
            <person name="Tancsics A."/>
            <person name="Farkas M."/>
            <person name="Kriszt B."/>
            <person name="Maroti G."/>
            <person name="Horvath B."/>
        </authorList>
    </citation>
    <scope>NUCLEOTIDE SEQUENCE [LARGE SCALE GENOMIC DNA]</scope>
    <source>
        <strain evidence="1 2">Buc</strain>
    </source>
</reference>
<protein>
    <recommendedName>
        <fullName evidence="3">Protein-tyrosine-phosphatase</fullName>
    </recommendedName>
</protein>
<dbReference type="Proteomes" id="UP000389128">
    <property type="component" value="Unassembled WGS sequence"/>
</dbReference>
<organism evidence="1 2">
    <name type="scientific">Zoogloea oleivorans</name>
    <dbReference type="NCBI Taxonomy" id="1552750"/>
    <lineage>
        <taxon>Bacteria</taxon>
        <taxon>Pseudomonadati</taxon>
        <taxon>Pseudomonadota</taxon>
        <taxon>Betaproteobacteria</taxon>
        <taxon>Rhodocyclales</taxon>
        <taxon>Zoogloeaceae</taxon>
        <taxon>Zoogloea</taxon>
    </lineage>
</organism>
<dbReference type="AlphaFoldDB" id="A0A6C2CFN3"/>
<name>A0A6C2CFN3_9RHOO</name>
<accession>A0A6C2CFN3</accession>
<evidence type="ECO:0008006" key="3">
    <source>
        <dbReference type="Google" id="ProtNLM"/>
    </source>
</evidence>
<dbReference type="RefSeq" id="WP_148581252.1">
    <property type="nucleotide sequence ID" value="NZ_SDKK01000030.1"/>
</dbReference>
<dbReference type="EMBL" id="SDKK01000030">
    <property type="protein sequence ID" value="TYC52708.1"/>
    <property type="molecule type" value="Genomic_DNA"/>
</dbReference>